<dbReference type="OrthoDB" id="2313136at2"/>
<proteinExistence type="predicted"/>
<reference evidence="1 2" key="1">
    <citation type="journal article" date="2015" name="Genome Announc.">
        <title>Expanding the biotechnology potential of lactobacilli through comparative genomics of 213 strains and associated genera.</title>
        <authorList>
            <person name="Sun Z."/>
            <person name="Harris H.M."/>
            <person name="McCann A."/>
            <person name="Guo C."/>
            <person name="Argimon S."/>
            <person name="Zhang W."/>
            <person name="Yang X."/>
            <person name="Jeffery I.B."/>
            <person name="Cooney J.C."/>
            <person name="Kagawa T.F."/>
            <person name="Liu W."/>
            <person name="Song Y."/>
            <person name="Salvetti E."/>
            <person name="Wrobel A."/>
            <person name="Rasinkangas P."/>
            <person name="Parkhill J."/>
            <person name="Rea M.C."/>
            <person name="O'Sullivan O."/>
            <person name="Ritari J."/>
            <person name="Douillard F.P."/>
            <person name="Paul Ross R."/>
            <person name="Yang R."/>
            <person name="Briner A.E."/>
            <person name="Felis G.E."/>
            <person name="de Vos W.M."/>
            <person name="Barrangou R."/>
            <person name="Klaenhammer T.R."/>
            <person name="Caufield P.W."/>
            <person name="Cui Y."/>
            <person name="Zhang H."/>
            <person name="O'Toole P.W."/>
        </authorList>
    </citation>
    <scope>NUCLEOTIDE SEQUENCE [LARGE SCALE GENOMIC DNA]</scope>
    <source>
        <strain evidence="1 2">DSM 15945</strain>
    </source>
</reference>
<comment type="caution">
    <text evidence="1">The sequence shown here is derived from an EMBL/GenBank/DDBJ whole genome shotgun (WGS) entry which is preliminary data.</text>
</comment>
<protein>
    <submittedName>
        <fullName evidence="1">Uncharacterized protein</fullName>
    </submittedName>
</protein>
<sequence length="99" mass="10947">MRVIDLLALMADLNQNTTIWMHSAEQPLRVTGVAPTDPDTPDQLVLTTAPAPAHALKRWELIMLTQAPALRRCTVYAQVDDQLVPIFGFAFQDGAIVLH</sequence>
<evidence type="ECO:0000313" key="1">
    <source>
        <dbReference type="EMBL" id="KRL86469.1"/>
    </source>
</evidence>
<dbReference type="RefSeq" id="WP_056956522.1">
    <property type="nucleotide sequence ID" value="NZ_AZFJ01000044.1"/>
</dbReference>
<dbReference type="STRING" id="1423783.FC50_GL000717"/>
<dbReference type="AlphaFoldDB" id="A0A0R1U607"/>
<evidence type="ECO:0000313" key="2">
    <source>
        <dbReference type="Proteomes" id="UP000051922"/>
    </source>
</evidence>
<accession>A0A0R1U607</accession>
<name>A0A0R1U607_9LACO</name>
<gene>
    <name evidence="1" type="ORF">FC50_GL000717</name>
</gene>
<dbReference type="EMBL" id="AZFJ01000044">
    <property type="protein sequence ID" value="KRL86469.1"/>
    <property type="molecule type" value="Genomic_DNA"/>
</dbReference>
<keyword evidence="2" id="KW-1185">Reference proteome</keyword>
<dbReference type="Proteomes" id="UP000051922">
    <property type="component" value="Unassembled WGS sequence"/>
</dbReference>
<organism evidence="1 2">
    <name type="scientific">Lacticaseibacillus pantheris DSM 15945 = JCM 12539 = NBRC 106106</name>
    <dbReference type="NCBI Taxonomy" id="1423783"/>
    <lineage>
        <taxon>Bacteria</taxon>
        <taxon>Bacillati</taxon>
        <taxon>Bacillota</taxon>
        <taxon>Bacilli</taxon>
        <taxon>Lactobacillales</taxon>
        <taxon>Lactobacillaceae</taxon>
        <taxon>Lacticaseibacillus</taxon>
    </lineage>
</organism>
<dbReference type="PATRIC" id="fig|1423783.4.peg.741"/>